<evidence type="ECO:0000256" key="1">
    <source>
        <dbReference type="ARBA" id="ARBA00004141"/>
    </source>
</evidence>
<protein>
    <recommendedName>
        <fullName evidence="9">Ankyrin repeat protein</fullName>
    </recommendedName>
</protein>
<feature type="compositionally biased region" description="Acidic residues" evidence="5">
    <location>
        <begin position="24"/>
        <end position="34"/>
    </location>
</feature>
<comment type="subcellular location">
    <subcellularLocation>
        <location evidence="1">Membrane</location>
        <topology evidence="1">Multi-pass membrane protein</topology>
    </subcellularLocation>
</comment>
<dbReference type="InterPro" id="IPR045863">
    <property type="entry name" value="CorA_TM1_TM2"/>
</dbReference>
<dbReference type="GO" id="GO:0016020">
    <property type="term" value="C:membrane"/>
    <property type="evidence" value="ECO:0007669"/>
    <property type="project" value="UniProtKB-SubCell"/>
</dbReference>
<feature type="transmembrane region" description="Helical" evidence="6">
    <location>
        <begin position="537"/>
        <end position="559"/>
    </location>
</feature>
<dbReference type="Pfam" id="PF01544">
    <property type="entry name" value="CorA"/>
    <property type="match status" value="1"/>
</dbReference>
<dbReference type="GO" id="GO:0046873">
    <property type="term" value="F:metal ion transmembrane transporter activity"/>
    <property type="evidence" value="ECO:0007669"/>
    <property type="project" value="InterPro"/>
</dbReference>
<proteinExistence type="predicted"/>
<dbReference type="Proteomes" id="UP000777438">
    <property type="component" value="Unassembled WGS sequence"/>
</dbReference>
<keyword evidence="2 6" id="KW-0812">Transmembrane</keyword>
<dbReference type="InterPro" id="IPR002523">
    <property type="entry name" value="MgTranspt_CorA/ZnTranspt_ZntB"/>
</dbReference>
<sequence>MSKSISRALKDMATPGSTSNNDAGTEENDEESDESSGGSERQNIRTDSSGRRRRSGSSETARRRERRRKSRADLKSKNAGGDNNPSFKVSPGVLHKLLIQGYLKPGAGGEVPPLQLRRTLDHYFYSHLTSTSKRDSDQVVLRYTTKFINLEPKIFMVDQLWLWVLDDDTVISCCPLRWDSWVTGSQAAPTPNEPPEPGALGPAPRSRLDFVIRENDPLNIHQAITGHLRKIRRESITNVEELCRLITSSCVNAFDPYRTPDEFHFFDFMEREIGNVIDQTTEHFQNFRVLLDATAAAEELLSATNISIEHETKLLVEIEDIRDELGILRLILEDQKSVVDEFDELLAPSESPEDTAIHGTNGRKDHALKGNRVLQSHLARVRRMETLTARSIQSLRSLLKLKQQHASLSEAQSTRKLAESTSKQASIATAYNKMVAEQVTLAGNQARETAKQGNVMLLFTVVTVVFLPLSFMTSFFTIELDAFPVNDNDKLSISYVLAIILSVSAGVSIPFILLAFNFEKVAKWPRRAIEWIKNAALATSVMAAVVVVVLISLTVILSQPLAPQIKAATCLGIGLLAGVVLVSILISGRGRRTSTWWMRAEGQNESDRGTESQYTRTRHTRSESSVLSS</sequence>
<keyword evidence="4 6" id="KW-0472">Membrane</keyword>
<dbReference type="SUPFAM" id="SSF144083">
    <property type="entry name" value="Magnesium transport protein CorA, transmembrane region"/>
    <property type="match status" value="1"/>
</dbReference>
<evidence type="ECO:0000256" key="5">
    <source>
        <dbReference type="SAM" id="MobiDB-lite"/>
    </source>
</evidence>
<evidence type="ECO:0000256" key="6">
    <source>
        <dbReference type="SAM" id="Phobius"/>
    </source>
</evidence>
<dbReference type="PANTHER" id="PTHR47685">
    <property type="entry name" value="MAGNESIUM TRANSPORT PROTEIN CORA"/>
    <property type="match status" value="1"/>
</dbReference>
<keyword evidence="3 6" id="KW-1133">Transmembrane helix</keyword>
<evidence type="ECO:0000313" key="8">
    <source>
        <dbReference type="Proteomes" id="UP000777438"/>
    </source>
</evidence>
<name>A0A9P9AQ49_9HYPO</name>
<feature type="transmembrane region" description="Helical" evidence="6">
    <location>
        <begin position="565"/>
        <end position="586"/>
    </location>
</feature>
<dbReference type="Gene3D" id="1.20.58.340">
    <property type="entry name" value="Magnesium transport protein CorA, transmembrane region"/>
    <property type="match status" value="1"/>
</dbReference>
<evidence type="ECO:0008006" key="9">
    <source>
        <dbReference type="Google" id="ProtNLM"/>
    </source>
</evidence>
<feature type="transmembrane region" description="Helical" evidence="6">
    <location>
        <begin position="493"/>
        <end position="516"/>
    </location>
</feature>
<dbReference type="OrthoDB" id="4765978at2759"/>
<keyword evidence="8" id="KW-1185">Reference proteome</keyword>
<evidence type="ECO:0000256" key="4">
    <source>
        <dbReference type="ARBA" id="ARBA00023136"/>
    </source>
</evidence>
<organism evidence="7 8">
    <name type="scientific">Thelonectria olida</name>
    <dbReference type="NCBI Taxonomy" id="1576542"/>
    <lineage>
        <taxon>Eukaryota</taxon>
        <taxon>Fungi</taxon>
        <taxon>Dikarya</taxon>
        <taxon>Ascomycota</taxon>
        <taxon>Pezizomycotina</taxon>
        <taxon>Sordariomycetes</taxon>
        <taxon>Hypocreomycetidae</taxon>
        <taxon>Hypocreales</taxon>
        <taxon>Nectriaceae</taxon>
        <taxon>Thelonectria</taxon>
    </lineage>
</organism>
<feature type="region of interest" description="Disordered" evidence="5">
    <location>
        <begin position="601"/>
        <end position="629"/>
    </location>
</feature>
<comment type="caution">
    <text evidence="7">The sequence shown here is derived from an EMBL/GenBank/DDBJ whole genome shotgun (WGS) entry which is preliminary data.</text>
</comment>
<feature type="region of interest" description="Disordered" evidence="5">
    <location>
        <begin position="185"/>
        <end position="204"/>
    </location>
</feature>
<dbReference type="InterPro" id="IPR050829">
    <property type="entry name" value="CorA_MIT"/>
</dbReference>
<evidence type="ECO:0000256" key="3">
    <source>
        <dbReference type="ARBA" id="ARBA00022989"/>
    </source>
</evidence>
<dbReference type="EMBL" id="JAGPYM010000011">
    <property type="protein sequence ID" value="KAH6889254.1"/>
    <property type="molecule type" value="Genomic_DNA"/>
</dbReference>
<dbReference type="AlphaFoldDB" id="A0A9P9AQ49"/>
<reference evidence="7 8" key="1">
    <citation type="journal article" date="2021" name="Nat. Commun.">
        <title>Genetic determinants of endophytism in the Arabidopsis root mycobiome.</title>
        <authorList>
            <person name="Mesny F."/>
            <person name="Miyauchi S."/>
            <person name="Thiergart T."/>
            <person name="Pickel B."/>
            <person name="Atanasova L."/>
            <person name="Karlsson M."/>
            <person name="Huettel B."/>
            <person name="Barry K.W."/>
            <person name="Haridas S."/>
            <person name="Chen C."/>
            <person name="Bauer D."/>
            <person name="Andreopoulos W."/>
            <person name="Pangilinan J."/>
            <person name="LaButti K."/>
            <person name="Riley R."/>
            <person name="Lipzen A."/>
            <person name="Clum A."/>
            <person name="Drula E."/>
            <person name="Henrissat B."/>
            <person name="Kohler A."/>
            <person name="Grigoriev I.V."/>
            <person name="Martin F.M."/>
            <person name="Hacquard S."/>
        </authorList>
    </citation>
    <scope>NUCLEOTIDE SEQUENCE [LARGE SCALE GENOMIC DNA]</scope>
    <source>
        <strain evidence="7 8">MPI-CAGE-CH-0241</strain>
    </source>
</reference>
<feature type="transmembrane region" description="Helical" evidence="6">
    <location>
        <begin position="455"/>
        <end position="478"/>
    </location>
</feature>
<evidence type="ECO:0000313" key="7">
    <source>
        <dbReference type="EMBL" id="KAH6889254.1"/>
    </source>
</evidence>
<accession>A0A9P9AQ49</accession>
<dbReference type="PANTHER" id="PTHR47685:SF1">
    <property type="entry name" value="MAGNESIUM TRANSPORT PROTEIN CORA"/>
    <property type="match status" value="1"/>
</dbReference>
<feature type="region of interest" description="Disordered" evidence="5">
    <location>
        <begin position="1"/>
        <end position="88"/>
    </location>
</feature>
<evidence type="ECO:0000256" key="2">
    <source>
        <dbReference type="ARBA" id="ARBA00022692"/>
    </source>
</evidence>
<gene>
    <name evidence="7" type="ORF">B0T10DRAFT_606596</name>
</gene>